<dbReference type="SUPFAM" id="SSF160246">
    <property type="entry name" value="EspE N-terminal domain-like"/>
    <property type="match status" value="1"/>
</dbReference>
<evidence type="ECO:0000256" key="3">
    <source>
        <dbReference type="ARBA" id="ARBA00021495"/>
    </source>
</evidence>
<evidence type="ECO:0000259" key="16">
    <source>
        <dbReference type="PROSITE" id="PS50894"/>
    </source>
</evidence>
<dbReference type="SUPFAM" id="SSF47226">
    <property type="entry name" value="Histidine-containing phosphotransfer domain, HPT domain"/>
    <property type="match status" value="1"/>
</dbReference>
<evidence type="ECO:0000256" key="10">
    <source>
        <dbReference type="ARBA" id="ARBA00023012"/>
    </source>
</evidence>
<dbReference type="PANTHER" id="PTHR43395:SF10">
    <property type="entry name" value="CHEMOTAXIS PROTEIN CHEA"/>
    <property type="match status" value="1"/>
</dbReference>
<dbReference type="SUPFAM" id="SSF55874">
    <property type="entry name" value="ATPase domain of HSP90 chaperone/DNA topoisomerase II/histidine kinase"/>
    <property type="match status" value="1"/>
</dbReference>
<keyword evidence="5 12" id="KW-0597">Phosphoprotein</keyword>
<dbReference type="Gene3D" id="3.30.565.10">
    <property type="entry name" value="Histidine kinase-like ATPase, C-terminal domain"/>
    <property type="match status" value="1"/>
</dbReference>
<evidence type="ECO:0000256" key="5">
    <source>
        <dbReference type="ARBA" id="ARBA00022553"/>
    </source>
</evidence>
<feature type="domain" description="Histidine kinase" evidence="14">
    <location>
        <begin position="320"/>
        <end position="568"/>
    </location>
</feature>
<dbReference type="Pfam" id="PF02895">
    <property type="entry name" value="H-kinase_dim"/>
    <property type="match status" value="1"/>
</dbReference>
<dbReference type="FunFam" id="2.30.30.40:FF:000048">
    <property type="entry name" value="Chemotaxis protein CheA, putative"/>
    <property type="match status" value="1"/>
</dbReference>
<feature type="domain" description="HPt" evidence="16">
    <location>
        <begin position="1"/>
        <end position="102"/>
    </location>
</feature>
<dbReference type="AlphaFoldDB" id="A0A831LMV6"/>
<keyword evidence="6" id="KW-0808">Transferase</keyword>
<keyword evidence="9" id="KW-0067">ATP-binding</keyword>
<evidence type="ECO:0000256" key="7">
    <source>
        <dbReference type="ARBA" id="ARBA00022741"/>
    </source>
</evidence>
<evidence type="ECO:0000256" key="13">
    <source>
        <dbReference type="SAM" id="MobiDB-lite"/>
    </source>
</evidence>
<keyword evidence="8" id="KW-0418">Kinase</keyword>
<feature type="domain" description="CheW-like" evidence="15">
    <location>
        <begin position="570"/>
        <end position="702"/>
    </location>
</feature>
<dbReference type="GO" id="GO:0000155">
    <property type="term" value="F:phosphorelay sensor kinase activity"/>
    <property type="evidence" value="ECO:0007669"/>
    <property type="project" value="InterPro"/>
</dbReference>
<dbReference type="InterPro" id="IPR005467">
    <property type="entry name" value="His_kinase_dom"/>
</dbReference>
<dbReference type="SMART" id="SM00387">
    <property type="entry name" value="HATPase_c"/>
    <property type="match status" value="1"/>
</dbReference>
<evidence type="ECO:0000256" key="11">
    <source>
        <dbReference type="ARBA" id="ARBA00035100"/>
    </source>
</evidence>
<dbReference type="InterPro" id="IPR004105">
    <property type="entry name" value="CheA-like_dim"/>
</dbReference>
<dbReference type="CDD" id="cd16916">
    <property type="entry name" value="HATPase_CheA-like"/>
    <property type="match status" value="1"/>
</dbReference>
<dbReference type="SMART" id="SM00073">
    <property type="entry name" value="HPT"/>
    <property type="match status" value="1"/>
</dbReference>
<evidence type="ECO:0000256" key="4">
    <source>
        <dbReference type="ARBA" id="ARBA00022500"/>
    </source>
</evidence>
<evidence type="ECO:0000259" key="15">
    <source>
        <dbReference type="PROSITE" id="PS50851"/>
    </source>
</evidence>
<dbReference type="InterPro" id="IPR002545">
    <property type="entry name" value="CheW-lke_dom"/>
</dbReference>
<evidence type="ECO:0000256" key="1">
    <source>
        <dbReference type="ARBA" id="ARBA00000085"/>
    </source>
</evidence>
<dbReference type="CDD" id="cd00731">
    <property type="entry name" value="CheA_reg"/>
    <property type="match status" value="1"/>
</dbReference>
<dbReference type="PROSITE" id="PS50894">
    <property type="entry name" value="HPT"/>
    <property type="match status" value="1"/>
</dbReference>
<dbReference type="SMART" id="SM00260">
    <property type="entry name" value="CheW"/>
    <property type="match status" value="1"/>
</dbReference>
<dbReference type="InterPro" id="IPR036097">
    <property type="entry name" value="HisK_dim/P_sf"/>
</dbReference>
<dbReference type="GO" id="GO:0006935">
    <property type="term" value="P:chemotaxis"/>
    <property type="evidence" value="ECO:0007669"/>
    <property type="project" value="UniProtKB-KW"/>
</dbReference>
<accession>A0A831LMV6</accession>
<keyword evidence="10" id="KW-0902">Two-component regulatory system</keyword>
<dbReference type="Gene3D" id="1.10.287.560">
    <property type="entry name" value="Histidine kinase CheA-like, homodimeric domain"/>
    <property type="match status" value="1"/>
</dbReference>
<evidence type="ECO:0000256" key="2">
    <source>
        <dbReference type="ARBA" id="ARBA00012438"/>
    </source>
</evidence>
<evidence type="ECO:0000256" key="6">
    <source>
        <dbReference type="ARBA" id="ARBA00022679"/>
    </source>
</evidence>
<organism evidence="17">
    <name type="scientific">Geoalkalibacter subterraneus</name>
    <dbReference type="NCBI Taxonomy" id="483547"/>
    <lineage>
        <taxon>Bacteria</taxon>
        <taxon>Pseudomonadati</taxon>
        <taxon>Thermodesulfobacteriota</taxon>
        <taxon>Desulfuromonadia</taxon>
        <taxon>Desulfuromonadales</taxon>
        <taxon>Geoalkalibacteraceae</taxon>
        <taxon>Geoalkalibacter</taxon>
    </lineage>
</organism>
<keyword evidence="4" id="KW-0145">Chemotaxis</keyword>
<evidence type="ECO:0000256" key="8">
    <source>
        <dbReference type="ARBA" id="ARBA00022777"/>
    </source>
</evidence>
<dbReference type="SUPFAM" id="SSF47384">
    <property type="entry name" value="Homodimeric domain of signal transducing histidine kinase"/>
    <property type="match status" value="1"/>
</dbReference>
<name>A0A831LMV6_9BACT</name>
<dbReference type="SUPFAM" id="SSF50341">
    <property type="entry name" value="CheW-like"/>
    <property type="match status" value="1"/>
</dbReference>
<dbReference type="InterPro" id="IPR003594">
    <property type="entry name" value="HATPase_dom"/>
</dbReference>
<dbReference type="InterPro" id="IPR036061">
    <property type="entry name" value="CheW-like_dom_sf"/>
</dbReference>
<feature type="non-terminal residue" evidence="17">
    <location>
        <position position="708"/>
    </location>
</feature>
<dbReference type="InterPro" id="IPR037257">
    <property type="entry name" value="T2SS_E_N_sf"/>
</dbReference>
<evidence type="ECO:0000259" key="14">
    <source>
        <dbReference type="PROSITE" id="PS50109"/>
    </source>
</evidence>
<dbReference type="InterPro" id="IPR008207">
    <property type="entry name" value="Sig_transdc_His_kin_Hpt_dom"/>
</dbReference>
<dbReference type="Pfam" id="PF01627">
    <property type="entry name" value="Hpt"/>
    <property type="match status" value="1"/>
</dbReference>
<dbReference type="InterPro" id="IPR051315">
    <property type="entry name" value="Bact_Chemotaxis_CheA"/>
</dbReference>
<feature type="region of interest" description="Disordered" evidence="13">
    <location>
        <begin position="127"/>
        <end position="150"/>
    </location>
</feature>
<comment type="caution">
    <text evidence="17">The sequence shown here is derived from an EMBL/GenBank/DDBJ whole genome shotgun (WGS) entry which is preliminary data.</text>
</comment>
<dbReference type="InterPro" id="IPR037006">
    <property type="entry name" value="CheA-like_homodim_sf"/>
</dbReference>
<comment type="catalytic activity">
    <reaction evidence="1">
        <text>ATP + protein L-histidine = ADP + protein N-phospho-L-histidine.</text>
        <dbReference type="EC" id="2.7.13.3"/>
    </reaction>
</comment>
<dbReference type="PROSITE" id="PS50109">
    <property type="entry name" value="HIS_KIN"/>
    <property type="match status" value="1"/>
</dbReference>
<dbReference type="PANTHER" id="PTHR43395">
    <property type="entry name" value="SENSOR HISTIDINE KINASE CHEA"/>
    <property type="match status" value="1"/>
</dbReference>
<dbReference type="Pfam" id="PF02518">
    <property type="entry name" value="HATPase_c"/>
    <property type="match status" value="1"/>
</dbReference>
<dbReference type="Gene3D" id="2.30.30.40">
    <property type="entry name" value="SH3 Domains"/>
    <property type="match status" value="1"/>
</dbReference>
<dbReference type="CDD" id="cd00088">
    <property type="entry name" value="HPT"/>
    <property type="match status" value="1"/>
</dbReference>
<comment type="function">
    <text evidence="11">Involved in the transmission of sensory signals from the chemoreceptors to the flagellar motors. CheA is autophosphorylated; it can transfer its phosphate group to either CheB or CheY.</text>
</comment>
<dbReference type="Pfam" id="PF01584">
    <property type="entry name" value="CheW"/>
    <property type="match status" value="1"/>
</dbReference>
<dbReference type="FunFam" id="3.30.565.10:FF:000016">
    <property type="entry name" value="Chemotaxis protein CheA, putative"/>
    <property type="match status" value="1"/>
</dbReference>
<reference evidence="17" key="1">
    <citation type="journal article" date="2020" name="mSystems">
        <title>Genome- and Community-Level Interaction Insights into Carbon Utilization and Element Cycling Functions of Hydrothermarchaeota in Hydrothermal Sediment.</title>
        <authorList>
            <person name="Zhou Z."/>
            <person name="Liu Y."/>
            <person name="Xu W."/>
            <person name="Pan J."/>
            <person name="Luo Z.H."/>
            <person name="Li M."/>
        </authorList>
    </citation>
    <scope>NUCLEOTIDE SEQUENCE [LARGE SCALE GENOMIC DNA]</scope>
    <source>
        <strain evidence="17">SpSt-1220</strain>
    </source>
</reference>
<evidence type="ECO:0000313" key="17">
    <source>
        <dbReference type="EMBL" id="HDR46546.1"/>
    </source>
</evidence>
<dbReference type="Proteomes" id="UP000886162">
    <property type="component" value="Unassembled WGS sequence"/>
</dbReference>
<dbReference type="PRINTS" id="PR00344">
    <property type="entry name" value="BCTRLSENSOR"/>
</dbReference>
<proteinExistence type="predicted"/>
<dbReference type="EMBL" id="DSDO01000167">
    <property type="protein sequence ID" value="HDR46546.1"/>
    <property type="molecule type" value="Genomic_DNA"/>
</dbReference>
<dbReference type="GO" id="GO:0005737">
    <property type="term" value="C:cytoplasm"/>
    <property type="evidence" value="ECO:0007669"/>
    <property type="project" value="InterPro"/>
</dbReference>
<dbReference type="GO" id="GO:0005524">
    <property type="term" value="F:ATP binding"/>
    <property type="evidence" value="ECO:0007669"/>
    <property type="project" value="UniProtKB-KW"/>
</dbReference>
<evidence type="ECO:0000256" key="9">
    <source>
        <dbReference type="ARBA" id="ARBA00022840"/>
    </source>
</evidence>
<dbReference type="InterPro" id="IPR036890">
    <property type="entry name" value="HATPase_C_sf"/>
</dbReference>
<sequence>MSEQPNDAFREEAYELLTELETALLMLEECPDDMELISRVFRAMHTIKGSGAMFGFDEISAFTHEIETVFDLVRNGEIAVTKEMVDLCLLARDQIKAMLDASVEEARVDGTRTEDLIHAFREFLPQQPADSSQVGDSDAEVGASEDQPEVGRKPALKTYRIHFKPASDIFANGTNPLNLLRELGDLGEARVVAQVDEIAPLETLDPESCQVYWDIILTTAEDKDAIRDVFIFVEDDSEIRIEMIDDGGYFDDEESHKLLGEILVERGDLKPEDLERVLNSRKRLGDLLVEQQLVQPGQVEAAVAEQQAVDRQRQSRQGQEAVSSIRVPADRLDKLVDLVGELVTVQSRLSQTAAGREDALLTSVAEEVERLTEELRDITLNVRMLPIGSTFSKFKRLVRDLSRELGKEIELETSGADTELDKTVIEKLNDPLVHIIRNSIDHGIEMPEVRQVAGKPREGTVHLAAVHSGDSVIIEIRDDGKGLDRDAIRAKAIERGLLNEADDLPDAELFQLIFAAGFSTAQNVTSVSGRGVGMDVVKRAIDALRGTIQIQSEKGRGTVTRVKIPLTLAIIESLLVKIEGDHYVLPLALVEECIELTRQEVADAHGRDLVRVRDQLVPYLPLRCWFAIEGERPDIEQVVITKVNGHRVGLVVDHVIGEHQTVIKSLGRMYRDVEGISGATILGDGTVALIMDVPHLVQGAELAERNAT</sequence>
<dbReference type="SMART" id="SM01231">
    <property type="entry name" value="H-kinase_dim"/>
    <property type="match status" value="1"/>
</dbReference>
<keyword evidence="7" id="KW-0547">Nucleotide-binding</keyword>
<gene>
    <name evidence="17" type="ORF">ENN94_02485</name>
</gene>
<dbReference type="EC" id="2.7.13.3" evidence="2"/>
<feature type="modified residue" description="Phosphohistidine" evidence="12">
    <location>
        <position position="45"/>
    </location>
</feature>
<dbReference type="Gene3D" id="1.20.120.160">
    <property type="entry name" value="HPT domain"/>
    <property type="match status" value="1"/>
</dbReference>
<protein>
    <recommendedName>
        <fullName evidence="3">Chemotaxis protein CheA</fullName>
        <ecNumber evidence="2">2.7.13.3</ecNumber>
    </recommendedName>
</protein>
<dbReference type="PROSITE" id="PS50851">
    <property type="entry name" value="CHEW"/>
    <property type="match status" value="1"/>
</dbReference>
<dbReference type="InterPro" id="IPR036641">
    <property type="entry name" value="HPT_dom_sf"/>
</dbReference>
<evidence type="ECO:0000256" key="12">
    <source>
        <dbReference type="PROSITE-ProRule" id="PRU00110"/>
    </source>
</evidence>
<dbReference type="InterPro" id="IPR004358">
    <property type="entry name" value="Sig_transdc_His_kin-like_C"/>
</dbReference>